<dbReference type="PANTHER" id="PTHR43600:SF2">
    <property type="entry name" value="F420-NON-REDUCING HYDROGENASE VHU SUBUNIT A"/>
    <property type="match status" value="1"/>
</dbReference>
<evidence type="ECO:0000256" key="1">
    <source>
        <dbReference type="ARBA" id="ARBA00001967"/>
    </source>
</evidence>
<dbReference type="InterPro" id="IPR029014">
    <property type="entry name" value="NiFe-Hase_large"/>
</dbReference>
<dbReference type="AlphaFoldDB" id="A0A1M4UP97"/>
<reference evidence="8" key="1">
    <citation type="submission" date="2016-11" db="EMBL/GenBank/DDBJ databases">
        <authorList>
            <person name="Varghese N."/>
            <person name="Submissions S."/>
        </authorList>
    </citation>
    <scope>NUCLEOTIDE SEQUENCE [LARGE SCALE GENOMIC DNA]</scope>
    <source>
        <strain evidence="8">CGMCC 1.7063</strain>
    </source>
</reference>
<sequence>MAKSKTIKVDYLARVEGEGALYIRYDDGGVQDVKLKIFEPPRFFEAFMRGRDYLEAPDITARICGICPVAYQMSAVHAMENALALQPPPELRALRRLIYCGEWIESHVLHIYMLHAPDFLGYPSAVAMAKDHPKIVQDGLQIKKAGNALVRLLGGREVHPINVRVGGFYRVPAPPELEALREQLAEARTLAEETVRWTASLPFPKFERAAADQYEFVALSHPREYPMNEGRIVSTRGLDIDPGEFEQHFREEHVSYSHALHSVLAARGAYMVGPMARYNLNSDRLSARVLQLADDIGFPPFCANPFQSIVVRSLEVLHAFDEALRIIDGYRQPESPYTSCEVRASTGCAATEAPRGLLYHRYGIDDAGKITAARIVPPTSQNQKTIESDLRLMLPQFMHLPEDELRNRCEQAIRNYDPCISCSTHFLRMHLEQGAGELCR</sequence>
<accession>A0A1M4UP97</accession>
<feature type="binding site" evidence="6">
    <location>
        <position position="45"/>
    </location>
    <ligand>
        <name>Mg(2+)</name>
        <dbReference type="ChEBI" id="CHEBI:18420"/>
    </ligand>
</feature>
<evidence type="ECO:0000256" key="4">
    <source>
        <dbReference type="ARBA" id="ARBA00022723"/>
    </source>
</evidence>
<keyword evidence="8" id="KW-1185">Reference proteome</keyword>
<dbReference type="InterPro" id="IPR018194">
    <property type="entry name" value="Ni-dep_hyd_lsu_Ni_BS"/>
</dbReference>
<evidence type="ECO:0000313" key="8">
    <source>
        <dbReference type="Proteomes" id="UP000184170"/>
    </source>
</evidence>
<comment type="cofactor">
    <cofactor evidence="1 6">
        <name>Ni(2+)</name>
        <dbReference type="ChEBI" id="CHEBI:49786"/>
    </cofactor>
</comment>
<dbReference type="Gene3D" id="1.10.645.10">
    <property type="entry name" value="Cytochrome-c3 Hydrogenase, chain B"/>
    <property type="match status" value="1"/>
</dbReference>
<dbReference type="GO" id="GO:0016151">
    <property type="term" value="F:nickel cation binding"/>
    <property type="evidence" value="ECO:0007669"/>
    <property type="project" value="InterPro"/>
</dbReference>
<dbReference type="Pfam" id="PF00374">
    <property type="entry name" value="NiFeSe_Hases"/>
    <property type="match status" value="1"/>
</dbReference>
<dbReference type="STRING" id="494016.SAMN04487965_0217"/>
<dbReference type="InterPro" id="IPR001501">
    <property type="entry name" value="Ni-dep_hyd_lsu"/>
</dbReference>
<organism evidence="7 8">
    <name type="scientific">Microbulbifer donghaiensis</name>
    <dbReference type="NCBI Taxonomy" id="494016"/>
    <lineage>
        <taxon>Bacteria</taxon>
        <taxon>Pseudomonadati</taxon>
        <taxon>Pseudomonadota</taxon>
        <taxon>Gammaproteobacteria</taxon>
        <taxon>Cellvibrionales</taxon>
        <taxon>Microbulbiferaceae</taxon>
        <taxon>Microbulbifer</taxon>
    </lineage>
</organism>
<comment type="cofactor">
    <cofactor evidence="6">
        <name>Fe cation</name>
        <dbReference type="ChEBI" id="CHEBI:24875"/>
    </cofactor>
</comment>
<name>A0A1M4UP97_9GAMM</name>
<dbReference type="Proteomes" id="UP000184170">
    <property type="component" value="Unassembled WGS sequence"/>
</dbReference>
<keyword evidence="6" id="KW-0408">Iron</keyword>
<evidence type="ECO:0000256" key="6">
    <source>
        <dbReference type="PIRSR" id="PIRSR601501-1"/>
    </source>
</evidence>
<comment type="similarity">
    <text evidence="2">Belongs to the [NiFe]/[NiFeSe] hydrogenase large subunit family.</text>
</comment>
<evidence type="ECO:0000256" key="2">
    <source>
        <dbReference type="ARBA" id="ARBA00009292"/>
    </source>
</evidence>
<dbReference type="EMBL" id="FQVA01000001">
    <property type="protein sequence ID" value="SHE58529.1"/>
    <property type="molecule type" value="Genomic_DNA"/>
</dbReference>
<feature type="binding site" evidence="6">
    <location>
        <position position="419"/>
    </location>
    <ligand>
        <name>Ni(2+)</name>
        <dbReference type="ChEBI" id="CHEBI:49786"/>
    </ligand>
</feature>
<keyword evidence="6" id="KW-0460">Magnesium</keyword>
<keyword evidence="3 6" id="KW-0533">Nickel</keyword>
<evidence type="ECO:0000313" key="7">
    <source>
        <dbReference type="EMBL" id="SHE58529.1"/>
    </source>
</evidence>
<feature type="binding site" evidence="6">
    <location>
        <position position="67"/>
    </location>
    <ligand>
        <name>Fe cation</name>
        <dbReference type="ChEBI" id="CHEBI:24875"/>
    </ligand>
</feature>
<feature type="binding site" evidence="6">
    <location>
        <position position="375"/>
    </location>
    <ligand>
        <name>Mg(2+)</name>
        <dbReference type="ChEBI" id="CHEBI:18420"/>
    </ligand>
</feature>
<dbReference type="PANTHER" id="PTHR43600">
    <property type="entry name" value="COENZYME F420 HYDROGENASE, SUBUNIT ALPHA"/>
    <property type="match status" value="1"/>
</dbReference>
<keyword evidence="4 6" id="KW-0479">Metal-binding</keyword>
<evidence type="ECO:0000256" key="3">
    <source>
        <dbReference type="ARBA" id="ARBA00022596"/>
    </source>
</evidence>
<dbReference type="SUPFAM" id="SSF56762">
    <property type="entry name" value="HydB/Nqo4-like"/>
    <property type="match status" value="1"/>
</dbReference>
<dbReference type="PROSITE" id="PS00508">
    <property type="entry name" value="NI_HGENASE_L_2"/>
    <property type="match status" value="1"/>
</dbReference>
<evidence type="ECO:0000256" key="5">
    <source>
        <dbReference type="ARBA" id="ARBA00023002"/>
    </source>
</evidence>
<dbReference type="OrthoDB" id="9761717at2"/>
<dbReference type="RefSeq" id="WP_073270610.1">
    <property type="nucleotide sequence ID" value="NZ_FQVA01000001.1"/>
</dbReference>
<feature type="binding site" evidence="6">
    <location>
        <position position="64"/>
    </location>
    <ligand>
        <name>Ni(2+)</name>
        <dbReference type="ChEBI" id="CHEBI:49786"/>
    </ligand>
</feature>
<proteinExistence type="inferred from homology"/>
<feature type="binding site" evidence="6">
    <location>
        <position position="425"/>
    </location>
    <ligand>
        <name>Mg(2+)</name>
        <dbReference type="ChEBI" id="CHEBI:18420"/>
    </ligand>
</feature>
<protein>
    <submittedName>
        <fullName evidence="7">Coenzyme F420-reducing hydrogenase, alpha subunit</fullName>
    </submittedName>
</protein>
<dbReference type="GO" id="GO:0008901">
    <property type="term" value="F:ferredoxin hydrogenase activity"/>
    <property type="evidence" value="ECO:0007669"/>
    <property type="project" value="InterPro"/>
</dbReference>
<feature type="binding site" evidence="6">
    <location>
        <position position="67"/>
    </location>
    <ligand>
        <name>Ni(2+)</name>
        <dbReference type="ChEBI" id="CHEBI:49786"/>
    </ligand>
</feature>
<gene>
    <name evidence="7" type="ORF">SAMN04487965_0217</name>
</gene>
<keyword evidence="5" id="KW-0560">Oxidoreductase</keyword>
<feature type="binding site" evidence="6">
    <location>
        <position position="422"/>
    </location>
    <ligand>
        <name>Fe cation</name>
        <dbReference type="ChEBI" id="CHEBI:24875"/>
    </ligand>
</feature>